<evidence type="ECO:0000256" key="3">
    <source>
        <dbReference type="ARBA" id="ARBA00022692"/>
    </source>
</evidence>
<evidence type="ECO:0000256" key="6">
    <source>
        <dbReference type="SAM" id="Phobius"/>
    </source>
</evidence>
<dbReference type="PANTHER" id="PTHR30213">
    <property type="entry name" value="INNER MEMBRANE PROTEIN YHJD"/>
    <property type="match status" value="1"/>
</dbReference>
<gene>
    <name evidence="7" type="ORF">EHQ17_03380</name>
</gene>
<dbReference type="Proteomes" id="UP000298277">
    <property type="component" value="Unassembled WGS sequence"/>
</dbReference>
<organism evidence="7 8">
    <name type="scientific">Leptospira gomenensis</name>
    <dbReference type="NCBI Taxonomy" id="2484974"/>
    <lineage>
        <taxon>Bacteria</taxon>
        <taxon>Pseudomonadati</taxon>
        <taxon>Spirochaetota</taxon>
        <taxon>Spirochaetia</taxon>
        <taxon>Leptospirales</taxon>
        <taxon>Leptospiraceae</taxon>
        <taxon>Leptospira</taxon>
    </lineage>
</organism>
<dbReference type="RefSeq" id="WP_135595384.1">
    <property type="nucleotide sequence ID" value="NZ_RQEZ01000075.1"/>
</dbReference>
<feature type="transmembrane region" description="Helical" evidence="6">
    <location>
        <begin position="575"/>
        <end position="601"/>
    </location>
</feature>
<evidence type="ECO:0000256" key="1">
    <source>
        <dbReference type="ARBA" id="ARBA00004651"/>
    </source>
</evidence>
<comment type="caution">
    <text evidence="7">The sequence shown here is derived from an EMBL/GenBank/DDBJ whole genome shotgun (WGS) entry which is preliminary data.</text>
</comment>
<dbReference type="PANTHER" id="PTHR30213:SF0">
    <property type="entry name" value="UPF0761 MEMBRANE PROTEIN YIHY"/>
    <property type="match status" value="1"/>
</dbReference>
<dbReference type="EMBL" id="RQFA01000014">
    <property type="protein sequence ID" value="TGK37600.1"/>
    <property type="molecule type" value="Genomic_DNA"/>
</dbReference>
<evidence type="ECO:0000256" key="4">
    <source>
        <dbReference type="ARBA" id="ARBA00022989"/>
    </source>
</evidence>
<accession>A0A5F1YHV7</accession>
<dbReference type="SUPFAM" id="SSF110296">
    <property type="entry name" value="Oligoxyloglucan reducing end-specific cellobiohydrolase"/>
    <property type="match status" value="1"/>
</dbReference>
<reference evidence="7" key="1">
    <citation type="journal article" date="2019" name="PLoS Negl. Trop. Dis.">
        <title>Revisiting the worldwide diversity of Leptospira species in the environment.</title>
        <authorList>
            <person name="Vincent A.T."/>
            <person name="Schiettekatte O."/>
            <person name="Bourhy P."/>
            <person name="Veyrier F.J."/>
            <person name="Picardeau M."/>
        </authorList>
    </citation>
    <scope>NUCLEOTIDE SEQUENCE [LARGE SCALE GENOMIC DNA]</scope>
    <source>
        <strain evidence="7">201800299</strain>
    </source>
</reference>
<comment type="subcellular location">
    <subcellularLocation>
        <location evidence="1">Cell membrane</location>
        <topology evidence="1">Multi-pass membrane protein</topology>
    </subcellularLocation>
</comment>
<feature type="transmembrane region" description="Helical" evidence="6">
    <location>
        <begin position="543"/>
        <end position="563"/>
    </location>
</feature>
<protein>
    <submittedName>
        <fullName evidence="7">Ribonuclease BN</fullName>
    </submittedName>
</protein>
<keyword evidence="2" id="KW-1003">Cell membrane</keyword>
<name>A0A5F1YHV7_9LEPT</name>
<evidence type="ECO:0000313" key="7">
    <source>
        <dbReference type="EMBL" id="TGK37600.1"/>
    </source>
</evidence>
<dbReference type="GO" id="GO:0005886">
    <property type="term" value="C:plasma membrane"/>
    <property type="evidence" value="ECO:0007669"/>
    <property type="project" value="UniProtKB-SubCell"/>
</dbReference>
<keyword evidence="5 6" id="KW-0472">Membrane</keyword>
<evidence type="ECO:0000313" key="8">
    <source>
        <dbReference type="Proteomes" id="UP000298277"/>
    </source>
</evidence>
<feature type="transmembrane region" description="Helical" evidence="6">
    <location>
        <begin position="117"/>
        <end position="136"/>
    </location>
</feature>
<feature type="transmembrane region" description="Helical" evidence="6">
    <location>
        <begin position="20"/>
        <end position="39"/>
    </location>
</feature>
<dbReference type="Pfam" id="PF03631">
    <property type="entry name" value="Virul_fac_BrkB"/>
    <property type="match status" value="2"/>
</dbReference>
<dbReference type="OrthoDB" id="9767885at2"/>
<dbReference type="Gene3D" id="2.130.10.10">
    <property type="entry name" value="YVTN repeat-like/Quinoprotein amine dehydrogenase"/>
    <property type="match status" value="1"/>
</dbReference>
<evidence type="ECO:0000256" key="5">
    <source>
        <dbReference type="ARBA" id="ARBA00023136"/>
    </source>
</evidence>
<keyword evidence="4 6" id="KW-1133">Transmembrane helix</keyword>
<dbReference type="AlphaFoldDB" id="A0A5F1YHV7"/>
<feature type="transmembrane region" description="Helical" evidence="6">
    <location>
        <begin position="51"/>
        <end position="72"/>
    </location>
</feature>
<dbReference type="InterPro" id="IPR017039">
    <property type="entry name" value="Virul_fac_BrkB"/>
</dbReference>
<keyword evidence="8" id="KW-1185">Reference proteome</keyword>
<dbReference type="InterPro" id="IPR015943">
    <property type="entry name" value="WD40/YVTN_repeat-like_dom_sf"/>
</dbReference>
<feature type="transmembrane region" description="Helical" evidence="6">
    <location>
        <begin position="508"/>
        <end position="531"/>
    </location>
</feature>
<proteinExistence type="predicted"/>
<sequence>MLHLLKPGWLTDSDKIPEKGILRIFVLFVRIIVGSAYRFVKDDCLMQASGISYTTIVSLIPMLTVALSLITITSGLENRKEEIFDTINTFILQSNINADINTYLETIGDLIDTATQIGAIGFVILVFSATAVLRSLENAFNGIWKIRSSRSLFQKLVFYFFVLAIGPLLFVIGEGVAQKLIDFFRPPHYLSMERDGSGKIWVAGENGTLFRMDASLKREYSIREDEIDFENMKCLDNLGGRLDFCKKPDVENADFVKIRIREELIYAISSRGILLVKPVESSVWNLTSLEGTELKDIEVVNSNNIFIIFKNGEVLHYIPEGISFKPIFKDRLKMNASRVYFPDAHNGYIADQSGTVWTSNDGGFSFYPNRLTHLEFHDIHRSENGDLFLAGERGVLYRSRDGGNSWLDLSHKRYNFIRIWSFAASEDTMELFLMDSIGNILISTDEGDHWNPFYTPLNGKLWANLLLERKENGKLRMLNVGDYKTISVTESKDQKFATTVITGGDSVFSVYSFLRILFPLSGIWLFFLSLYSLIPNTKVPLKASAVGAVVTGVIFLVFLWAFQVYLSSFSETTMIIYKALAAVPIFLLGVYSLSLIVLFGAEITASLQYRERYLAPLHSLDEIHSSPSNEFRKLIAVLKTAYRIQKEKKIPSSSYELARVSLLKEEEIPILTKKLCELELLSETGKNSFVPIVAPGDLSLGDVYRKIPEPLLTGDEGLKLFAEAVRIKVERTEEKLQHDLDTIKFSDLIA</sequence>
<feature type="transmembrane region" description="Helical" evidence="6">
    <location>
        <begin position="156"/>
        <end position="177"/>
    </location>
</feature>
<keyword evidence="3 6" id="KW-0812">Transmembrane</keyword>
<evidence type="ECO:0000256" key="2">
    <source>
        <dbReference type="ARBA" id="ARBA00022475"/>
    </source>
</evidence>